<feature type="region of interest" description="Disordered" evidence="1">
    <location>
        <begin position="100"/>
        <end position="134"/>
    </location>
</feature>
<feature type="compositionally biased region" description="Acidic residues" evidence="1">
    <location>
        <begin position="125"/>
        <end position="134"/>
    </location>
</feature>
<proteinExistence type="predicted"/>
<accession>A0AAV7VYB2</accession>
<dbReference type="AlphaFoldDB" id="A0AAV7VYB2"/>
<comment type="caution">
    <text evidence="2">The sequence shown here is derived from an EMBL/GenBank/DDBJ whole genome shotgun (WGS) entry which is preliminary data.</text>
</comment>
<organism evidence="2 3">
    <name type="scientific">Pleurodeles waltl</name>
    <name type="common">Iberian ribbed newt</name>
    <dbReference type="NCBI Taxonomy" id="8319"/>
    <lineage>
        <taxon>Eukaryota</taxon>
        <taxon>Metazoa</taxon>
        <taxon>Chordata</taxon>
        <taxon>Craniata</taxon>
        <taxon>Vertebrata</taxon>
        <taxon>Euteleostomi</taxon>
        <taxon>Amphibia</taxon>
        <taxon>Batrachia</taxon>
        <taxon>Caudata</taxon>
        <taxon>Salamandroidea</taxon>
        <taxon>Salamandridae</taxon>
        <taxon>Pleurodelinae</taxon>
        <taxon>Pleurodeles</taxon>
    </lineage>
</organism>
<feature type="compositionally biased region" description="Basic and acidic residues" evidence="1">
    <location>
        <begin position="12"/>
        <end position="29"/>
    </location>
</feature>
<protein>
    <submittedName>
        <fullName evidence="2">Uncharacterized protein</fullName>
    </submittedName>
</protein>
<reference evidence="2" key="1">
    <citation type="journal article" date="2022" name="bioRxiv">
        <title>Sequencing and chromosome-scale assembly of the giantPleurodeles waltlgenome.</title>
        <authorList>
            <person name="Brown T."/>
            <person name="Elewa A."/>
            <person name="Iarovenko S."/>
            <person name="Subramanian E."/>
            <person name="Araus A.J."/>
            <person name="Petzold A."/>
            <person name="Susuki M."/>
            <person name="Suzuki K.-i.T."/>
            <person name="Hayashi T."/>
            <person name="Toyoda A."/>
            <person name="Oliveira C."/>
            <person name="Osipova E."/>
            <person name="Leigh N.D."/>
            <person name="Simon A."/>
            <person name="Yun M.H."/>
        </authorList>
    </citation>
    <scope>NUCLEOTIDE SEQUENCE</scope>
    <source>
        <strain evidence="2">20211129_DDA</strain>
        <tissue evidence="2">Liver</tissue>
    </source>
</reference>
<sequence>MQGRGRATVARGPKEWGRRCGRPGERQEESGTNNLWPYLALGVHGDGGPHTGTWEQACRRWQSMGPESAVTSHANGEKHGLGGAPTMEDLELPQELYDAQYGNRGVGDGEVPGTNEEREGLDAEAVGEPDYLGE</sequence>
<feature type="region of interest" description="Disordered" evidence="1">
    <location>
        <begin position="62"/>
        <end position="86"/>
    </location>
</feature>
<dbReference type="EMBL" id="JANPWB010000002">
    <property type="protein sequence ID" value="KAJ1206673.1"/>
    <property type="molecule type" value="Genomic_DNA"/>
</dbReference>
<feature type="region of interest" description="Disordered" evidence="1">
    <location>
        <begin position="1"/>
        <end position="33"/>
    </location>
</feature>
<dbReference type="Proteomes" id="UP001066276">
    <property type="component" value="Chromosome 1_2"/>
</dbReference>
<name>A0AAV7VYB2_PLEWA</name>
<keyword evidence="3" id="KW-1185">Reference proteome</keyword>
<evidence type="ECO:0000313" key="2">
    <source>
        <dbReference type="EMBL" id="KAJ1206673.1"/>
    </source>
</evidence>
<gene>
    <name evidence="2" type="ORF">NDU88_002074</name>
</gene>
<evidence type="ECO:0000256" key="1">
    <source>
        <dbReference type="SAM" id="MobiDB-lite"/>
    </source>
</evidence>
<evidence type="ECO:0000313" key="3">
    <source>
        <dbReference type="Proteomes" id="UP001066276"/>
    </source>
</evidence>